<dbReference type="SUPFAM" id="SSF56425">
    <property type="entry name" value="Succinate dehydrogenase/fumarate reductase flavoprotein, catalytic domain"/>
    <property type="match status" value="1"/>
</dbReference>
<dbReference type="Pfam" id="PF00890">
    <property type="entry name" value="FAD_binding_2"/>
    <property type="match status" value="1"/>
</dbReference>
<dbReference type="Gene3D" id="3.90.700.10">
    <property type="entry name" value="Succinate dehydrogenase/fumarate reductase flavoprotein, catalytic domain"/>
    <property type="match status" value="1"/>
</dbReference>
<gene>
    <name evidence="7" type="ORF">VIN30_06610</name>
</gene>
<dbReference type="InterPro" id="IPR003953">
    <property type="entry name" value="FAD-dep_OxRdtase_2_FAD-bd"/>
</dbReference>
<evidence type="ECO:0000259" key="6">
    <source>
        <dbReference type="Pfam" id="PF00890"/>
    </source>
</evidence>
<evidence type="ECO:0000313" key="8">
    <source>
        <dbReference type="Proteomes" id="UP001349994"/>
    </source>
</evidence>
<keyword evidence="5" id="KW-0732">Signal</keyword>
<evidence type="ECO:0000256" key="5">
    <source>
        <dbReference type="SAM" id="SignalP"/>
    </source>
</evidence>
<name>A0ABU6II19_9ACTN</name>
<feature type="chain" id="PRO_5045844555" evidence="5">
    <location>
        <begin position="30"/>
        <end position="542"/>
    </location>
</feature>
<reference evidence="7 8" key="1">
    <citation type="submission" date="2024-01" db="EMBL/GenBank/DDBJ databases">
        <title>novel species in genus Adlercreutzia.</title>
        <authorList>
            <person name="Liu X."/>
        </authorList>
    </citation>
    <scope>NUCLEOTIDE SEQUENCE [LARGE SCALE GENOMIC DNA]</scope>
    <source>
        <strain evidence="7 8">R7</strain>
    </source>
</reference>
<evidence type="ECO:0000256" key="4">
    <source>
        <dbReference type="ARBA" id="ARBA00023002"/>
    </source>
</evidence>
<dbReference type="InterPro" id="IPR006311">
    <property type="entry name" value="TAT_signal"/>
</dbReference>
<dbReference type="PRINTS" id="PR00411">
    <property type="entry name" value="PNDRDTASEI"/>
</dbReference>
<sequence length="542" mass="57170">MNENITTLKLTRRNFLAGSAAALLGTAGAAGLVGCAPAAKDDEKLADTGEAPAPKEPTATRDADIVIVGSGAAGCFAAYEAAKAGAGSVLVVTKSGNATDSNFNEITGTASVETAALKEAGETYTVDDMYERMINYAHWTVNARLLRECVSLLPSNIDIFDEMGVETMVLGDRYNFGFLNVHGFTGKNKGVNFEEGLTALGVEFLYDAPATHILMEDGRAVGVQCESGKDVINVNAKAVLVCTGGYLANEEKMAAEYGGCKVVSMGSLNNTGDGERIVLEAGGVAERIRGLGMNDIYGMNEKSTISVFDANPFMQLAFYGGLLTDPAGKRFMNEYMLAQEPMNGGGEATLHEKCYYAIFSENTVNAMKDAPYYQNIGAPAVWTSAATMFNAPLADFDANLAEAQEEGWCFKAATLAELAELTGLTALPETVAEYDQMVAAGADTLFLKDPAFLQPIEDGSAAYYAFEYNPSAFNTFGGPRTDENCCALDANSDPIPGLYVAGVENGSLFCSPYYAVGGSCSGLSQASGRVAARAMVDYLKQA</sequence>
<comment type="cofactor">
    <cofactor evidence="1">
        <name>FAD</name>
        <dbReference type="ChEBI" id="CHEBI:57692"/>
    </cofactor>
</comment>
<dbReference type="PANTHER" id="PTHR43400">
    <property type="entry name" value="FUMARATE REDUCTASE"/>
    <property type="match status" value="1"/>
</dbReference>
<dbReference type="InterPro" id="IPR027477">
    <property type="entry name" value="Succ_DH/fumarate_Rdtase_cat_sf"/>
</dbReference>
<evidence type="ECO:0000256" key="1">
    <source>
        <dbReference type="ARBA" id="ARBA00001974"/>
    </source>
</evidence>
<dbReference type="Gene3D" id="3.50.50.60">
    <property type="entry name" value="FAD/NAD(P)-binding domain"/>
    <property type="match status" value="1"/>
</dbReference>
<dbReference type="InterPro" id="IPR050315">
    <property type="entry name" value="FAD-oxidoreductase_2"/>
</dbReference>
<feature type="signal peptide" evidence="5">
    <location>
        <begin position="1"/>
        <end position="29"/>
    </location>
</feature>
<dbReference type="InterPro" id="IPR036188">
    <property type="entry name" value="FAD/NAD-bd_sf"/>
</dbReference>
<protein>
    <submittedName>
        <fullName evidence="7">FAD-binding protein</fullName>
    </submittedName>
</protein>
<organism evidence="7 8">
    <name type="scientific">Adlercreutzia wanghongyangiae</name>
    <dbReference type="NCBI Taxonomy" id="3111451"/>
    <lineage>
        <taxon>Bacteria</taxon>
        <taxon>Bacillati</taxon>
        <taxon>Actinomycetota</taxon>
        <taxon>Coriobacteriia</taxon>
        <taxon>Eggerthellales</taxon>
        <taxon>Eggerthellaceae</taxon>
        <taxon>Adlercreutzia</taxon>
    </lineage>
</organism>
<feature type="domain" description="FAD-dependent oxidoreductase 2 FAD-binding" evidence="6">
    <location>
        <begin position="64"/>
        <end position="503"/>
    </location>
</feature>
<dbReference type="PANTHER" id="PTHR43400:SF7">
    <property type="entry name" value="FAD-DEPENDENT OXIDOREDUCTASE 2 FAD BINDING DOMAIN-CONTAINING PROTEIN"/>
    <property type="match status" value="1"/>
</dbReference>
<dbReference type="RefSeq" id="WP_338210243.1">
    <property type="nucleotide sequence ID" value="NZ_JAYMFF010000011.1"/>
</dbReference>
<dbReference type="Proteomes" id="UP001349994">
    <property type="component" value="Unassembled WGS sequence"/>
</dbReference>
<dbReference type="PROSITE" id="PS51318">
    <property type="entry name" value="TAT"/>
    <property type="match status" value="1"/>
</dbReference>
<evidence type="ECO:0000256" key="2">
    <source>
        <dbReference type="ARBA" id="ARBA00022630"/>
    </source>
</evidence>
<dbReference type="EMBL" id="JAYMFF010000011">
    <property type="protein sequence ID" value="MEC4176114.1"/>
    <property type="molecule type" value="Genomic_DNA"/>
</dbReference>
<evidence type="ECO:0000313" key="7">
    <source>
        <dbReference type="EMBL" id="MEC4176114.1"/>
    </source>
</evidence>
<dbReference type="SUPFAM" id="SSF51905">
    <property type="entry name" value="FAD/NAD(P)-binding domain"/>
    <property type="match status" value="1"/>
</dbReference>
<evidence type="ECO:0000256" key="3">
    <source>
        <dbReference type="ARBA" id="ARBA00022827"/>
    </source>
</evidence>
<keyword evidence="3" id="KW-0274">FAD</keyword>
<proteinExistence type="predicted"/>
<keyword evidence="4" id="KW-0560">Oxidoreductase</keyword>
<comment type="caution">
    <text evidence="7">The sequence shown here is derived from an EMBL/GenBank/DDBJ whole genome shotgun (WGS) entry which is preliminary data.</text>
</comment>
<keyword evidence="8" id="KW-1185">Reference proteome</keyword>
<accession>A0ABU6II19</accession>
<keyword evidence="2" id="KW-0285">Flavoprotein</keyword>